<dbReference type="EC" id="3.1.-.-" evidence="5"/>
<organism evidence="8 9">
    <name type="scientific">Agrococcus jenensis</name>
    <dbReference type="NCBI Taxonomy" id="46353"/>
    <lineage>
        <taxon>Bacteria</taxon>
        <taxon>Bacillati</taxon>
        <taxon>Actinomycetota</taxon>
        <taxon>Actinomycetes</taxon>
        <taxon>Micrococcales</taxon>
        <taxon>Microbacteriaceae</taxon>
        <taxon>Agrococcus</taxon>
    </lineage>
</organism>
<dbReference type="CDD" id="cd16964">
    <property type="entry name" value="YqgF"/>
    <property type="match status" value="1"/>
</dbReference>
<dbReference type="PANTHER" id="PTHR33317">
    <property type="entry name" value="POLYNUCLEOTIDYL TRANSFERASE, RIBONUCLEASE H-LIKE SUPERFAMILY PROTEIN"/>
    <property type="match status" value="1"/>
</dbReference>
<dbReference type="InterPro" id="IPR005227">
    <property type="entry name" value="YqgF"/>
</dbReference>
<comment type="subcellular location">
    <subcellularLocation>
        <location evidence="5">Cytoplasm</location>
    </subcellularLocation>
</comment>
<dbReference type="PANTHER" id="PTHR33317:SF4">
    <property type="entry name" value="POLYNUCLEOTIDYL TRANSFERASE, RIBONUCLEASE H-LIKE SUPERFAMILY PROTEIN"/>
    <property type="match status" value="1"/>
</dbReference>
<evidence type="ECO:0000256" key="4">
    <source>
        <dbReference type="ARBA" id="ARBA00022801"/>
    </source>
</evidence>
<dbReference type="Proteomes" id="UP000275456">
    <property type="component" value="Unassembled WGS sequence"/>
</dbReference>
<dbReference type="InterPro" id="IPR012337">
    <property type="entry name" value="RNaseH-like_sf"/>
</dbReference>
<feature type="compositionally biased region" description="Basic and acidic residues" evidence="6">
    <location>
        <begin position="147"/>
        <end position="166"/>
    </location>
</feature>
<evidence type="ECO:0000256" key="2">
    <source>
        <dbReference type="ARBA" id="ARBA00022517"/>
    </source>
</evidence>
<name>A0A3N2AWD6_9MICO</name>
<dbReference type="GO" id="GO:0000967">
    <property type="term" value="P:rRNA 5'-end processing"/>
    <property type="evidence" value="ECO:0007669"/>
    <property type="project" value="UniProtKB-UniRule"/>
</dbReference>
<keyword evidence="1 5" id="KW-0963">Cytoplasm</keyword>
<keyword evidence="3 5" id="KW-0540">Nuclease</keyword>
<dbReference type="RefSeq" id="WP_123697990.1">
    <property type="nucleotide sequence ID" value="NZ_RKHJ01000001.1"/>
</dbReference>
<dbReference type="HAMAP" id="MF_00651">
    <property type="entry name" value="Nuclease_YqgF"/>
    <property type="match status" value="1"/>
</dbReference>
<dbReference type="Gene3D" id="3.30.420.140">
    <property type="entry name" value="YqgF/RNase H-like domain"/>
    <property type="match status" value="1"/>
</dbReference>
<dbReference type="NCBIfam" id="TIGR00250">
    <property type="entry name" value="RNAse_H_YqgF"/>
    <property type="match status" value="1"/>
</dbReference>
<feature type="region of interest" description="Disordered" evidence="6">
    <location>
        <begin position="137"/>
        <end position="166"/>
    </location>
</feature>
<evidence type="ECO:0000256" key="6">
    <source>
        <dbReference type="SAM" id="MobiDB-lite"/>
    </source>
</evidence>
<evidence type="ECO:0000256" key="3">
    <source>
        <dbReference type="ARBA" id="ARBA00022722"/>
    </source>
</evidence>
<dbReference type="EMBL" id="RKHJ01000001">
    <property type="protein sequence ID" value="ROR67082.1"/>
    <property type="molecule type" value="Genomic_DNA"/>
</dbReference>
<proteinExistence type="inferred from homology"/>
<comment type="caution">
    <text evidence="8">The sequence shown here is derived from an EMBL/GenBank/DDBJ whole genome shotgun (WGS) entry which is preliminary data.</text>
</comment>
<keyword evidence="2 5" id="KW-0690">Ribosome biogenesis</keyword>
<gene>
    <name evidence="8" type="ORF">EDD26_2481</name>
</gene>
<dbReference type="SMART" id="SM00732">
    <property type="entry name" value="YqgFc"/>
    <property type="match status" value="1"/>
</dbReference>
<keyword evidence="4 5" id="KW-0378">Hydrolase</keyword>
<accession>A0A3N2AWD6</accession>
<keyword evidence="9" id="KW-1185">Reference proteome</keyword>
<evidence type="ECO:0000256" key="5">
    <source>
        <dbReference type="HAMAP-Rule" id="MF_00651"/>
    </source>
</evidence>
<dbReference type="SUPFAM" id="SSF53098">
    <property type="entry name" value="Ribonuclease H-like"/>
    <property type="match status" value="1"/>
</dbReference>
<dbReference type="OrthoDB" id="9790539at2"/>
<evidence type="ECO:0000313" key="9">
    <source>
        <dbReference type="Proteomes" id="UP000275456"/>
    </source>
</evidence>
<dbReference type="InterPro" id="IPR037027">
    <property type="entry name" value="YqgF/RNaseH-like_dom_sf"/>
</dbReference>
<dbReference type="GO" id="GO:0004518">
    <property type="term" value="F:nuclease activity"/>
    <property type="evidence" value="ECO:0007669"/>
    <property type="project" value="UniProtKB-KW"/>
</dbReference>
<evidence type="ECO:0000259" key="7">
    <source>
        <dbReference type="SMART" id="SM00732"/>
    </source>
</evidence>
<evidence type="ECO:0000256" key="1">
    <source>
        <dbReference type="ARBA" id="ARBA00022490"/>
    </source>
</evidence>
<feature type="domain" description="YqgF/RNase H-like" evidence="7">
    <location>
        <begin position="4"/>
        <end position="101"/>
    </location>
</feature>
<protein>
    <recommendedName>
        <fullName evidence="5">Putative pre-16S rRNA nuclease</fullName>
        <ecNumber evidence="5">3.1.-.-</ecNumber>
    </recommendedName>
</protein>
<sequence length="166" mass="17479">MRRGVRIGVDVGRARVGVARCDRDGLLATPVETIQRASTDVVARLREIAEELEAIEAVVGLPISLSGGDTPSTQDARDVAALLAAALPVRLVDERLSTVTASAGMRAAGRSSRQQRSSIDQAAAVVILQHALDSERTAGRAPGELLPSRDDAQGFDDRGEAATRED</sequence>
<dbReference type="GO" id="GO:0005829">
    <property type="term" value="C:cytosol"/>
    <property type="evidence" value="ECO:0007669"/>
    <property type="project" value="TreeGrafter"/>
</dbReference>
<comment type="similarity">
    <text evidence="5">Belongs to the YqgF HJR family.</text>
</comment>
<reference evidence="8 9" key="1">
    <citation type="submission" date="2018-11" db="EMBL/GenBank/DDBJ databases">
        <title>Sequencing the genomes of 1000 actinobacteria strains.</title>
        <authorList>
            <person name="Klenk H.-P."/>
        </authorList>
    </citation>
    <scope>NUCLEOTIDE SEQUENCE [LARGE SCALE GENOMIC DNA]</scope>
    <source>
        <strain evidence="8 9">DSM 9580</strain>
    </source>
</reference>
<dbReference type="AlphaFoldDB" id="A0A3N2AWD6"/>
<comment type="function">
    <text evidence="5">Could be a nuclease involved in processing of the 5'-end of pre-16S rRNA.</text>
</comment>
<dbReference type="InterPro" id="IPR006641">
    <property type="entry name" value="YqgF/RNaseH-like_dom"/>
</dbReference>
<dbReference type="GO" id="GO:0016788">
    <property type="term" value="F:hydrolase activity, acting on ester bonds"/>
    <property type="evidence" value="ECO:0007669"/>
    <property type="project" value="UniProtKB-UniRule"/>
</dbReference>
<evidence type="ECO:0000313" key="8">
    <source>
        <dbReference type="EMBL" id="ROR67082.1"/>
    </source>
</evidence>
<dbReference type="Pfam" id="PF03652">
    <property type="entry name" value="RuvX"/>
    <property type="match status" value="1"/>
</dbReference>